<dbReference type="AlphaFoldDB" id="A0AAE4AYI4"/>
<name>A0AAE4AYI4_9ACTN</name>
<keyword evidence="2" id="KW-1185">Reference proteome</keyword>
<gene>
    <name evidence="1" type="ORF">J2S42_003963</name>
</gene>
<dbReference type="EMBL" id="JAUSUZ010000001">
    <property type="protein sequence ID" value="MDQ0367294.1"/>
    <property type="molecule type" value="Genomic_DNA"/>
</dbReference>
<comment type="caution">
    <text evidence="1">The sequence shown here is derived from an EMBL/GenBank/DDBJ whole genome shotgun (WGS) entry which is preliminary data.</text>
</comment>
<dbReference type="RefSeq" id="WP_307241248.1">
    <property type="nucleotide sequence ID" value="NZ_JAUSUZ010000001.1"/>
</dbReference>
<protein>
    <submittedName>
        <fullName evidence="1">Uncharacterized protein</fullName>
    </submittedName>
</protein>
<sequence length="91" mass="10027">MIWTASRALSLAWKLKWLVTDQATPGVSAGTDLYDAALLAEPDDVRLSRRLRSLLPGRRLPAPDGIRGWTVDRDPSQREPLAVAVARLGDH</sequence>
<evidence type="ECO:0000313" key="1">
    <source>
        <dbReference type="EMBL" id="MDQ0367294.1"/>
    </source>
</evidence>
<dbReference type="Proteomes" id="UP001240236">
    <property type="component" value="Unassembled WGS sequence"/>
</dbReference>
<accession>A0AAE4AYI4</accession>
<reference evidence="1 2" key="1">
    <citation type="submission" date="2023-07" db="EMBL/GenBank/DDBJ databases">
        <title>Sequencing the genomes of 1000 actinobacteria strains.</title>
        <authorList>
            <person name="Klenk H.-P."/>
        </authorList>
    </citation>
    <scope>NUCLEOTIDE SEQUENCE [LARGE SCALE GENOMIC DNA]</scope>
    <source>
        <strain evidence="1 2">DSM 44709</strain>
    </source>
</reference>
<organism evidence="1 2">
    <name type="scientific">Catenuloplanes indicus</name>
    <dbReference type="NCBI Taxonomy" id="137267"/>
    <lineage>
        <taxon>Bacteria</taxon>
        <taxon>Bacillati</taxon>
        <taxon>Actinomycetota</taxon>
        <taxon>Actinomycetes</taxon>
        <taxon>Micromonosporales</taxon>
        <taxon>Micromonosporaceae</taxon>
        <taxon>Catenuloplanes</taxon>
    </lineage>
</organism>
<evidence type="ECO:0000313" key="2">
    <source>
        <dbReference type="Proteomes" id="UP001240236"/>
    </source>
</evidence>
<proteinExistence type="predicted"/>